<dbReference type="AlphaFoldDB" id="X6MD08"/>
<keyword evidence="2" id="KW-1185">Reference proteome</keyword>
<evidence type="ECO:0000313" key="2">
    <source>
        <dbReference type="Proteomes" id="UP000023152"/>
    </source>
</evidence>
<reference evidence="1 2" key="1">
    <citation type="journal article" date="2013" name="Curr. Biol.">
        <title>The Genome of the Foraminiferan Reticulomyxa filosa.</title>
        <authorList>
            <person name="Glockner G."/>
            <person name="Hulsmann N."/>
            <person name="Schleicher M."/>
            <person name="Noegel A.A."/>
            <person name="Eichinger L."/>
            <person name="Gallinger C."/>
            <person name="Pawlowski J."/>
            <person name="Sierra R."/>
            <person name="Euteneuer U."/>
            <person name="Pillet L."/>
            <person name="Moustafa A."/>
            <person name="Platzer M."/>
            <person name="Groth M."/>
            <person name="Szafranski K."/>
            <person name="Schliwa M."/>
        </authorList>
    </citation>
    <scope>NUCLEOTIDE SEQUENCE [LARGE SCALE GENOMIC DNA]</scope>
</reference>
<dbReference type="EMBL" id="ASPP01022984">
    <property type="protein sequence ID" value="ETO10905.1"/>
    <property type="molecule type" value="Genomic_DNA"/>
</dbReference>
<sequence length="238" mass="27103">MSITVPFVNFLFDDKHTNFLFFKGTYFLKDPKTKKKTCSELMAQESTTSTSEKQEIGQKNDWSELYWGGFGPHLIGAVPLVDATSNEANLKKMIKLTEAKIKEEISGNEQLQKKGVTIEDYFVTFQNENSKDDNEEIWCCHLWHKNVFVGARNAGVANPGAFNFIARYKTISANKNKDKTNTNDNHDDNDNSLIFTSYNCTKKNSFKLEAIVCTFASINPHTNILILIYVPIILSKYE</sequence>
<dbReference type="Proteomes" id="UP000023152">
    <property type="component" value="Unassembled WGS sequence"/>
</dbReference>
<name>X6MD08_RETFI</name>
<accession>X6MD08</accession>
<organism evidence="1 2">
    <name type="scientific">Reticulomyxa filosa</name>
    <dbReference type="NCBI Taxonomy" id="46433"/>
    <lineage>
        <taxon>Eukaryota</taxon>
        <taxon>Sar</taxon>
        <taxon>Rhizaria</taxon>
        <taxon>Retaria</taxon>
        <taxon>Foraminifera</taxon>
        <taxon>Monothalamids</taxon>
        <taxon>Reticulomyxidae</taxon>
        <taxon>Reticulomyxa</taxon>
    </lineage>
</organism>
<comment type="caution">
    <text evidence="1">The sequence shown here is derived from an EMBL/GenBank/DDBJ whole genome shotgun (WGS) entry which is preliminary data.</text>
</comment>
<evidence type="ECO:0000313" key="1">
    <source>
        <dbReference type="EMBL" id="ETO10905.1"/>
    </source>
</evidence>
<gene>
    <name evidence="1" type="ORF">RFI_26472</name>
</gene>
<proteinExistence type="predicted"/>
<protein>
    <submittedName>
        <fullName evidence="1">Uncharacterized protein</fullName>
    </submittedName>
</protein>